<keyword evidence="2" id="KW-1185">Reference proteome</keyword>
<dbReference type="SUPFAM" id="SSF53335">
    <property type="entry name" value="S-adenosyl-L-methionine-dependent methyltransferases"/>
    <property type="match status" value="1"/>
</dbReference>
<dbReference type="EMBL" id="JAKOAV010000023">
    <property type="protein sequence ID" value="MDF9409100.1"/>
    <property type="molecule type" value="Genomic_DNA"/>
</dbReference>
<dbReference type="Proteomes" id="UP001154312">
    <property type="component" value="Unassembled WGS sequence"/>
</dbReference>
<dbReference type="PANTHER" id="PTHR38451:SF1">
    <property type="entry name" value="TRNA (ADENINE(22)-N(1))-METHYLTRANSFERASE"/>
    <property type="match status" value="1"/>
</dbReference>
<organism evidence="1 2">
    <name type="scientific">Pelotomaculum isophthalicicum JI</name>
    <dbReference type="NCBI Taxonomy" id="947010"/>
    <lineage>
        <taxon>Bacteria</taxon>
        <taxon>Bacillati</taxon>
        <taxon>Bacillota</taxon>
        <taxon>Clostridia</taxon>
        <taxon>Eubacteriales</taxon>
        <taxon>Desulfotomaculaceae</taxon>
        <taxon>Pelotomaculum</taxon>
    </lineage>
</organism>
<keyword evidence="1" id="KW-0808">Transferase</keyword>
<sequence>MGLAKRLAALAAYVPAGGVVADIGTDHAYLPIFLIEAGISKKVIASDLRPGPLESATRAVEERHLKDRIDLRLGDGLQTLGPGEAEVLVLAGIGGNTIKEILAAKPDVLKSVNRLIMQPMADAGDLRIWLAGNGWKIISERLINEDGRLYQIVVAEPGRELFDDELYLELGPRLIERRDPLLNVYLGRIIDQYERALNGVAAGKNNAAREKARRLKAKLERVREVAKRCL</sequence>
<dbReference type="AlphaFoldDB" id="A0A9X4JUF4"/>
<accession>A0A9X4JUF4</accession>
<protein>
    <submittedName>
        <fullName evidence="1">Class I SAM-dependent methyltransferase</fullName>
    </submittedName>
</protein>
<keyword evidence="1" id="KW-0489">Methyltransferase</keyword>
<dbReference type="RefSeq" id="WP_277444528.1">
    <property type="nucleotide sequence ID" value="NZ_JAKOAV010000023.1"/>
</dbReference>
<dbReference type="PANTHER" id="PTHR38451">
    <property type="entry name" value="TRNA (ADENINE(22)-N(1))-METHYLTRANSFERASE"/>
    <property type="match status" value="1"/>
</dbReference>
<dbReference type="PIRSF" id="PIRSF018637">
    <property type="entry name" value="TrmK"/>
    <property type="match status" value="1"/>
</dbReference>
<dbReference type="InterPro" id="IPR006901">
    <property type="entry name" value="TrmK"/>
</dbReference>
<comment type="caution">
    <text evidence="1">The sequence shown here is derived from an EMBL/GenBank/DDBJ whole genome shotgun (WGS) entry which is preliminary data.</text>
</comment>
<dbReference type="GO" id="GO:0032259">
    <property type="term" value="P:methylation"/>
    <property type="evidence" value="ECO:0007669"/>
    <property type="project" value="UniProtKB-KW"/>
</dbReference>
<gene>
    <name evidence="1" type="ORF">L7E55_12150</name>
</gene>
<evidence type="ECO:0000313" key="1">
    <source>
        <dbReference type="EMBL" id="MDF9409100.1"/>
    </source>
</evidence>
<evidence type="ECO:0000313" key="2">
    <source>
        <dbReference type="Proteomes" id="UP001154312"/>
    </source>
</evidence>
<dbReference type="Gene3D" id="3.40.50.150">
    <property type="entry name" value="Vaccinia Virus protein VP39"/>
    <property type="match status" value="1"/>
</dbReference>
<dbReference type="InterPro" id="IPR029063">
    <property type="entry name" value="SAM-dependent_MTases_sf"/>
</dbReference>
<proteinExistence type="predicted"/>
<reference evidence="1" key="1">
    <citation type="submission" date="2022-02" db="EMBL/GenBank/DDBJ databases">
        <authorList>
            <person name="Leng L."/>
        </authorList>
    </citation>
    <scope>NUCLEOTIDE SEQUENCE</scope>
    <source>
        <strain evidence="1">JI</strain>
    </source>
</reference>
<dbReference type="Pfam" id="PF12847">
    <property type="entry name" value="Methyltransf_18"/>
    <property type="match status" value="1"/>
</dbReference>
<dbReference type="GO" id="GO:0160105">
    <property type="term" value="F:tRNA (adenine(22)-N1)-methyltransferase activity"/>
    <property type="evidence" value="ECO:0007669"/>
    <property type="project" value="InterPro"/>
</dbReference>
<name>A0A9X4JUF4_9FIRM</name>